<gene>
    <name evidence="2" type="ORF">MNBD_DELTA03-1525</name>
</gene>
<dbReference type="SUPFAM" id="SSF54637">
    <property type="entry name" value="Thioesterase/thiol ester dehydrase-isomerase"/>
    <property type="match status" value="1"/>
</dbReference>
<name>A0A3B0V5M3_9ZZZZ</name>
<accession>A0A3B0V5M3</accession>
<dbReference type="AlphaFoldDB" id="A0A3B0V5M3"/>
<dbReference type="InterPro" id="IPR029069">
    <property type="entry name" value="HotDog_dom_sf"/>
</dbReference>
<protein>
    <submittedName>
        <fullName evidence="2">(3R)-hydroxymyristoyl-[ACP] dehydratase</fullName>
        <ecNumber evidence="2">4.2.1.-</ecNumber>
    </submittedName>
</protein>
<dbReference type="Gene3D" id="3.10.129.10">
    <property type="entry name" value="Hotdog Thioesterase"/>
    <property type="match status" value="1"/>
</dbReference>
<dbReference type="EC" id="4.2.1.-" evidence="2"/>
<proteinExistence type="predicted"/>
<evidence type="ECO:0000313" key="2">
    <source>
        <dbReference type="EMBL" id="VAW34072.1"/>
    </source>
</evidence>
<sequence length="117" mass="13017">MWYKLIQIKQSGTKLTAQVTTDSSSPWFAGHFPGTPILPGVAQLGMVADLISKFSQDDLYISGLSRVKFKKLIKPGELLSIHVSPGRKRNSRSFRIEAGEEVCTGIITLENKEKQRL</sequence>
<feature type="domain" description="ApeI dehydratase-like" evidence="1">
    <location>
        <begin position="8"/>
        <end position="104"/>
    </location>
</feature>
<dbReference type="GO" id="GO:0016829">
    <property type="term" value="F:lyase activity"/>
    <property type="evidence" value="ECO:0007669"/>
    <property type="project" value="UniProtKB-KW"/>
</dbReference>
<organism evidence="2">
    <name type="scientific">hydrothermal vent metagenome</name>
    <dbReference type="NCBI Taxonomy" id="652676"/>
    <lineage>
        <taxon>unclassified sequences</taxon>
        <taxon>metagenomes</taxon>
        <taxon>ecological metagenomes</taxon>
    </lineage>
</organism>
<evidence type="ECO:0000259" key="1">
    <source>
        <dbReference type="Pfam" id="PF22818"/>
    </source>
</evidence>
<dbReference type="Pfam" id="PF22818">
    <property type="entry name" value="ApeI-like"/>
    <property type="match status" value="1"/>
</dbReference>
<reference evidence="2" key="1">
    <citation type="submission" date="2018-06" db="EMBL/GenBank/DDBJ databases">
        <authorList>
            <person name="Zhirakovskaya E."/>
        </authorList>
    </citation>
    <scope>NUCLEOTIDE SEQUENCE</scope>
</reference>
<dbReference type="EMBL" id="UOEX01000085">
    <property type="protein sequence ID" value="VAW34072.1"/>
    <property type="molecule type" value="Genomic_DNA"/>
</dbReference>
<dbReference type="InterPro" id="IPR054545">
    <property type="entry name" value="ApeI-like"/>
</dbReference>
<keyword evidence="2" id="KW-0456">Lyase</keyword>